<evidence type="ECO:0000259" key="2">
    <source>
        <dbReference type="PROSITE" id="PS50048"/>
    </source>
</evidence>
<dbReference type="Pfam" id="PF00172">
    <property type="entry name" value="Zn_clus"/>
    <property type="match status" value="1"/>
</dbReference>
<dbReference type="InterPro" id="IPR001138">
    <property type="entry name" value="Zn2Cys6_DnaBD"/>
</dbReference>
<dbReference type="GO" id="GO:0000981">
    <property type="term" value="F:DNA-binding transcription factor activity, RNA polymerase II-specific"/>
    <property type="evidence" value="ECO:0007669"/>
    <property type="project" value="InterPro"/>
</dbReference>
<dbReference type="InterPro" id="IPR036864">
    <property type="entry name" value="Zn2-C6_fun-type_DNA-bd_sf"/>
</dbReference>
<dbReference type="SUPFAM" id="SSF57701">
    <property type="entry name" value="Zn2/Cys6 DNA-binding domain"/>
    <property type="match status" value="1"/>
</dbReference>
<protein>
    <submittedName>
        <fullName evidence="3">20580_t:CDS:1</fullName>
    </submittedName>
</protein>
<gene>
    <name evidence="3" type="ORF">CPELLU_LOCUS3791</name>
</gene>
<keyword evidence="4" id="KW-1185">Reference proteome</keyword>
<dbReference type="EMBL" id="CAJVQA010001886">
    <property type="protein sequence ID" value="CAG8529856.1"/>
    <property type="molecule type" value="Genomic_DNA"/>
</dbReference>
<dbReference type="Proteomes" id="UP000789759">
    <property type="component" value="Unassembled WGS sequence"/>
</dbReference>
<dbReference type="PANTHER" id="PTHR47431:SF1">
    <property type="entry name" value="ZN(II)2CYS6 TRANSCRIPTION FACTOR (EUROFUNG)"/>
    <property type="match status" value="1"/>
</dbReference>
<dbReference type="CDD" id="cd00067">
    <property type="entry name" value="GAL4"/>
    <property type="match status" value="1"/>
</dbReference>
<feature type="region of interest" description="Disordered" evidence="1">
    <location>
        <begin position="49"/>
        <end position="82"/>
    </location>
</feature>
<evidence type="ECO:0000313" key="4">
    <source>
        <dbReference type="Proteomes" id="UP000789759"/>
    </source>
</evidence>
<evidence type="ECO:0000313" key="3">
    <source>
        <dbReference type="EMBL" id="CAG8529856.1"/>
    </source>
</evidence>
<comment type="caution">
    <text evidence="3">The sequence shown here is derived from an EMBL/GenBank/DDBJ whole genome shotgun (WGS) entry which is preliminary data.</text>
</comment>
<sequence>MSLCQRQRGPYVTRACTNCQQRHVKCTGSATCQYCSLHGLECIFISSNKRRGPKRKREPRKKSKTLEQNYVPDNPENNSNGVSMKPILIHNHALTFQDNNDIIFYSNSYDELQDVHTFQEIAPFVYQSNHPNLY</sequence>
<dbReference type="OrthoDB" id="2123952at2759"/>
<feature type="domain" description="Zn(2)-C6 fungal-type" evidence="2">
    <location>
        <begin position="15"/>
        <end position="44"/>
    </location>
</feature>
<dbReference type="PROSITE" id="PS50048">
    <property type="entry name" value="ZN2_CY6_FUNGAL_2"/>
    <property type="match status" value="1"/>
</dbReference>
<dbReference type="SMART" id="SM00066">
    <property type="entry name" value="GAL4"/>
    <property type="match status" value="1"/>
</dbReference>
<dbReference type="PANTHER" id="PTHR47431">
    <property type="entry name" value="ZN(II)2CYS6 TRANSCRIPTION FACTOR (EUROFUNG)-RELATED"/>
    <property type="match status" value="1"/>
</dbReference>
<dbReference type="Gene3D" id="4.10.240.10">
    <property type="entry name" value="Zn(2)-C6 fungal-type DNA-binding domain"/>
    <property type="match status" value="1"/>
</dbReference>
<accession>A0A9N9AGB8</accession>
<organism evidence="3 4">
    <name type="scientific">Cetraspora pellucida</name>
    <dbReference type="NCBI Taxonomy" id="1433469"/>
    <lineage>
        <taxon>Eukaryota</taxon>
        <taxon>Fungi</taxon>
        <taxon>Fungi incertae sedis</taxon>
        <taxon>Mucoromycota</taxon>
        <taxon>Glomeromycotina</taxon>
        <taxon>Glomeromycetes</taxon>
        <taxon>Diversisporales</taxon>
        <taxon>Gigasporaceae</taxon>
        <taxon>Cetraspora</taxon>
    </lineage>
</organism>
<dbReference type="GO" id="GO:0008270">
    <property type="term" value="F:zinc ion binding"/>
    <property type="evidence" value="ECO:0007669"/>
    <property type="project" value="InterPro"/>
</dbReference>
<feature type="compositionally biased region" description="Basic residues" evidence="1">
    <location>
        <begin position="49"/>
        <end position="63"/>
    </location>
</feature>
<name>A0A9N9AGB8_9GLOM</name>
<proteinExistence type="predicted"/>
<evidence type="ECO:0000256" key="1">
    <source>
        <dbReference type="SAM" id="MobiDB-lite"/>
    </source>
</evidence>
<reference evidence="3" key="1">
    <citation type="submission" date="2021-06" db="EMBL/GenBank/DDBJ databases">
        <authorList>
            <person name="Kallberg Y."/>
            <person name="Tangrot J."/>
            <person name="Rosling A."/>
        </authorList>
    </citation>
    <scope>NUCLEOTIDE SEQUENCE</scope>
    <source>
        <strain evidence="3">FL966</strain>
    </source>
</reference>
<dbReference type="AlphaFoldDB" id="A0A9N9AGB8"/>